<gene>
    <name evidence="1" type="ORF">AOB46_22200</name>
</gene>
<protein>
    <submittedName>
        <fullName evidence="1">Uncharacterized protein</fullName>
    </submittedName>
</protein>
<dbReference type="RefSeq" id="WP_062703513.1">
    <property type="nucleotide sequence ID" value="NZ_LJOD01000029.1"/>
</dbReference>
<proteinExistence type="predicted"/>
<comment type="caution">
    <text evidence="1">The sequence shown here is derived from an EMBL/GenBank/DDBJ whole genome shotgun (WGS) entry which is preliminary data.</text>
</comment>
<dbReference type="PATRIC" id="fig|253.9.peg.2871"/>
<reference evidence="2" key="2">
    <citation type="submission" date="2015-09" db="EMBL/GenBank/DDBJ databases">
        <title>Draft genome sequence of a multidrug-resistant Chryseobacterium indologenes isolate from Malaysia.</title>
        <authorList>
            <person name="Yu C.Y."/>
            <person name="Ang G.Y."/>
            <person name="Chan K.-G."/>
        </authorList>
    </citation>
    <scope>NUCLEOTIDE SEQUENCE [LARGE SCALE GENOMIC DNA]</scope>
    <source>
        <strain evidence="2">CI_885</strain>
    </source>
</reference>
<sequence length="122" mass="14430">MKDLQWIVGKTIDAFYLKRDEHYNNNIVSIYLLINNKSLVLEINQETDEIQLTNFIHMDENYKQELEFNNLFVNKKIISFWFPVNNLGYSDTFILGLDKFIPTHLFVSTTSHLNICLAKIIQ</sequence>
<evidence type="ECO:0000313" key="2">
    <source>
        <dbReference type="Proteomes" id="UP000037953"/>
    </source>
</evidence>
<organism evidence="1 2">
    <name type="scientific">Chryseobacterium indologenes</name>
    <name type="common">Flavobacterium indologenes</name>
    <dbReference type="NCBI Taxonomy" id="253"/>
    <lineage>
        <taxon>Bacteria</taxon>
        <taxon>Pseudomonadati</taxon>
        <taxon>Bacteroidota</taxon>
        <taxon>Flavobacteriia</taxon>
        <taxon>Flavobacteriales</taxon>
        <taxon>Weeksellaceae</taxon>
        <taxon>Chryseobacterium group</taxon>
        <taxon>Chryseobacterium</taxon>
    </lineage>
</organism>
<reference evidence="1 2" key="1">
    <citation type="journal article" date="2015" name="Genom Data">
        <title>Draft genome sequence of a multidrug-resistant Chryseobacterium indologenes isolate from Malaysia.</title>
        <authorList>
            <person name="Yu C.Y."/>
            <person name="Ang G.Y."/>
            <person name="Cheng H.J."/>
            <person name="Cheong Y.M."/>
            <person name="Yin W.F."/>
            <person name="Chan K.G."/>
        </authorList>
    </citation>
    <scope>NUCLEOTIDE SEQUENCE [LARGE SCALE GENOMIC DNA]</scope>
    <source>
        <strain evidence="1 2">CI_885</strain>
    </source>
</reference>
<evidence type="ECO:0000313" key="1">
    <source>
        <dbReference type="EMBL" id="KPE49017.1"/>
    </source>
</evidence>
<dbReference type="Pfam" id="PF19860">
    <property type="entry name" value="DUF6334"/>
    <property type="match status" value="1"/>
</dbReference>
<name>A0A0N0ZUA3_CHRID</name>
<dbReference type="OrthoDB" id="1274716at2"/>
<dbReference type="AlphaFoldDB" id="A0A0N0ZUA3"/>
<dbReference type="InterPro" id="IPR046297">
    <property type="entry name" value="DUF6334"/>
</dbReference>
<dbReference type="Proteomes" id="UP000037953">
    <property type="component" value="Unassembled WGS sequence"/>
</dbReference>
<dbReference type="EMBL" id="LJOD01000029">
    <property type="protein sequence ID" value="KPE49017.1"/>
    <property type="molecule type" value="Genomic_DNA"/>
</dbReference>
<accession>A0A0N0ZUA3</accession>